<feature type="transmembrane region" description="Helical" evidence="1">
    <location>
        <begin position="823"/>
        <end position="838"/>
    </location>
</feature>
<accession>A0A942T514</accession>
<feature type="transmembrane region" description="Helical" evidence="1">
    <location>
        <begin position="746"/>
        <end position="763"/>
    </location>
</feature>
<feature type="transmembrane region" description="Helical" evidence="1">
    <location>
        <begin position="231"/>
        <end position="250"/>
    </location>
</feature>
<keyword evidence="4" id="KW-1185">Reference proteome</keyword>
<feature type="transmembrane region" description="Helical" evidence="1">
    <location>
        <begin position="527"/>
        <end position="548"/>
    </location>
</feature>
<feature type="transmembrane region" description="Helical" evidence="1">
    <location>
        <begin position="982"/>
        <end position="1002"/>
    </location>
</feature>
<evidence type="ECO:0000256" key="1">
    <source>
        <dbReference type="SAM" id="Phobius"/>
    </source>
</evidence>
<feature type="transmembrane region" description="Helical" evidence="1">
    <location>
        <begin position="286"/>
        <end position="304"/>
    </location>
</feature>
<dbReference type="EMBL" id="JAGYPE020000091">
    <property type="protein sequence ID" value="MCH6269316.1"/>
    <property type="molecule type" value="Genomic_DNA"/>
</dbReference>
<feature type="transmembrane region" description="Helical" evidence="1">
    <location>
        <begin position="902"/>
        <end position="922"/>
    </location>
</feature>
<proteinExistence type="predicted"/>
<feature type="transmembrane region" description="Helical" evidence="1">
    <location>
        <begin position="801"/>
        <end position="817"/>
    </location>
</feature>
<feature type="transmembrane region" description="Helical" evidence="1">
    <location>
        <begin position="1085"/>
        <end position="1102"/>
    </location>
</feature>
<organism evidence="2">
    <name type="scientific">Neobacillus citreus</name>
    <dbReference type="NCBI Taxonomy" id="2833578"/>
    <lineage>
        <taxon>Bacteria</taxon>
        <taxon>Bacillati</taxon>
        <taxon>Bacillota</taxon>
        <taxon>Bacilli</taxon>
        <taxon>Bacillales</taxon>
        <taxon>Bacillaceae</taxon>
        <taxon>Neobacillus</taxon>
    </lineage>
</organism>
<feature type="transmembrane region" description="Helical" evidence="1">
    <location>
        <begin position="560"/>
        <end position="577"/>
    </location>
</feature>
<feature type="transmembrane region" description="Helical" evidence="1">
    <location>
        <begin position="205"/>
        <end position="225"/>
    </location>
</feature>
<keyword evidence="1" id="KW-1133">Transmembrane helix</keyword>
<feature type="transmembrane region" description="Helical" evidence="1">
    <location>
        <begin position="845"/>
        <end position="864"/>
    </location>
</feature>
<feature type="transmembrane region" description="Helical" evidence="1">
    <location>
        <begin position="114"/>
        <end position="133"/>
    </location>
</feature>
<feature type="transmembrane region" description="Helical" evidence="1">
    <location>
        <begin position="393"/>
        <end position="411"/>
    </location>
</feature>
<comment type="caution">
    <text evidence="2">The sequence shown here is derived from an EMBL/GenBank/DDBJ whole genome shotgun (WGS) entry which is preliminary data.</text>
</comment>
<sequence>MEPSKREERRKIFRQELFTLREEGYLSEAIVETVAKAHHQYHLDLLEHERIPIQTKKTEPVKKTEPKPQKAKKVLTAEEIRERNITWSLNIGVIFLLIGGLFVATSNWESMTSVMKSGSIAVVALMFFGIAMLAKKVLKIEKTAFAFIVLGSLFLPIFILSLGWFGLLGGYLSINGEGRYLLGMLGSIVPVIVYLHFAKNLGSRLFVWFSYVSVSAGAAFLLAGLKLNVDFFYFGMMLFNAVVIFIYHQLKGKETYKLFTKEFVPFIQVNLVLCTLFMLFLYDNEVLYSFNLLLTAVVYLSMMYVSGRKEYHFIFSVMIVYGAYQLIENSFLDYFGEIVYALIGFAFVFIPKALDNKFSLDRVFQYTSAIISGFAFIYISLEGILLRSGSPSLVLMLAYFIIAANFIYLAYSSGKKLFPYLSSAFMASGLYEAIYLVLWKIEGIDILLSIFCSGFLLFTLIGVVRVKWLSIIHTSSKDVGLAVMTASLMAAILFNQWWELGVMLLLTVMVTYLILKKEASVIFKEMALWTLPVSLGFSLVSFGQELNIRNEYYSVEFGNAVNFAAGAILVVLSAVLWKKWSEKKLIKTSLFSSASLYAIAIAHALFGPVNQLWVQPIIIAIGVALYFYLYKKIGTEWAPFLVSINTMLVYFSVIHSVSLKFEFGQLTSSLMATTSAVFLLGIAYLTRKIDSVLSAAFVWTGHILYPIALASTLVLYHTEALYSFAISLIVYGLSANLAKKEWNIKIFLYGAFTSLFLLISTGMDKWLDSVVGLYEFPITAALILLFSLLVNDEYKKRTANYLIPFAIFGIGCLLWTYPFTWQPYIVIIAYTLVTLLYLHKTKWDVLGIIPLFFLFAATAQFSYLGDLTPVQNLLLSGEVGILMSAIGHKVYEKLITKGTNLITFNIDGYTIISFLYFWLMYFFMDESLWSHALPGILFAGNFFLQRKRVPANFSVFMGIIGLAYLLQPYYAIIGLLDIPLLWAREVQVLPFIVLVIFIRRLLKGRYSQITKTIQWAVLIIVSLLLIQDGLASNTIYDAIILGSLSLLSMLAGMYLQIKAYFFTGAGVLLLNVFLQTRPYWGNMPWWAYLLIAGLILITVASFNEWHKQKLLKGETTFITVLKEMTIDRIKRWD</sequence>
<feature type="transmembrane region" description="Helical" evidence="1">
    <location>
        <begin position="180"/>
        <end position="198"/>
    </location>
</feature>
<feature type="transmembrane region" description="Helical" evidence="1">
    <location>
        <begin position="1059"/>
        <end position="1079"/>
    </location>
</feature>
<feature type="transmembrane region" description="Helical" evidence="1">
    <location>
        <begin position="637"/>
        <end position="657"/>
    </location>
</feature>
<feature type="transmembrane region" description="Helical" evidence="1">
    <location>
        <begin position="720"/>
        <end position="739"/>
    </location>
</feature>
<feature type="transmembrane region" description="Helical" evidence="1">
    <location>
        <begin position="444"/>
        <end position="466"/>
    </location>
</feature>
<keyword evidence="1" id="KW-0812">Transmembrane</keyword>
<name>A0A942T514_9BACI</name>
<feature type="transmembrane region" description="Helical" evidence="1">
    <location>
        <begin position="87"/>
        <end position="108"/>
    </location>
</feature>
<dbReference type="RefSeq" id="WP_213145200.1">
    <property type="nucleotide sequence ID" value="NZ_JAGYPE020000091.1"/>
</dbReference>
<evidence type="ECO:0000313" key="2">
    <source>
        <dbReference type="EMBL" id="MBS4185402.1"/>
    </source>
</evidence>
<evidence type="ECO:0000313" key="4">
    <source>
        <dbReference type="Proteomes" id="UP000677265"/>
    </source>
</evidence>
<feature type="transmembrane region" description="Helical" evidence="1">
    <location>
        <begin position="418"/>
        <end position="438"/>
    </location>
</feature>
<evidence type="ECO:0008006" key="5">
    <source>
        <dbReference type="Google" id="ProtNLM"/>
    </source>
</evidence>
<feature type="transmembrane region" description="Helical" evidence="1">
    <location>
        <begin position="870"/>
        <end position="890"/>
    </location>
</feature>
<feature type="transmembrane region" description="Helical" evidence="1">
    <location>
        <begin position="333"/>
        <end position="351"/>
    </location>
</feature>
<feature type="transmembrane region" description="Helical" evidence="1">
    <location>
        <begin position="928"/>
        <end position="944"/>
    </location>
</feature>
<keyword evidence="1" id="KW-0472">Membrane</keyword>
<protein>
    <recommendedName>
        <fullName evidence="5">DUF2157 domain-containing protein</fullName>
    </recommendedName>
</protein>
<feature type="transmembrane region" description="Helical" evidence="1">
    <location>
        <begin position="500"/>
        <end position="515"/>
    </location>
</feature>
<feature type="transmembrane region" description="Helical" evidence="1">
    <location>
        <begin position="951"/>
        <end position="970"/>
    </location>
</feature>
<feature type="transmembrane region" description="Helical" evidence="1">
    <location>
        <begin position="612"/>
        <end position="630"/>
    </location>
</feature>
<feature type="transmembrane region" description="Helical" evidence="1">
    <location>
        <begin position="363"/>
        <end position="381"/>
    </location>
</feature>
<feature type="transmembrane region" description="Helical" evidence="1">
    <location>
        <begin position="589"/>
        <end position="606"/>
    </location>
</feature>
<dbReference type="Proteomes" id="UP000677265">
    <property type="component" value="Unassembled WGS sequence"/>
</dbReference>
<feature type="transmembrane region" description="Helical" evidence="1">
    <location>
        <begin position="145"/>
        <end position="174"/>
    </location>
</feature>
<gene>
    <name evidence="3" type="ORF">KHB02_027680</name>
    <name evidence="2" type="ORF">KHB02_28880</name>
</gene>
<feature type="transmembrane region" description="Helical" evidence="1">
    <location>
        <begin position="769"/>
        <end position="789"/>
    </location>
</feature>
<evidence type="ECO:0000313" key="3">
    <source>
        <dbReference type="EMBL" id="MCH6269316.1"/>
    </source>
</evidence>
<feature type="transmembrane region" description="Helical" evidence="1">
    <location>
        <begin position="1009"/>
        <end position="1027"/>
    </location>
</feature>
<feature type="transmembrane region" description="Helical" evidence="1">
    <location>
        <begin position="692"/>
        <end position="714"/>
    </location>
</feature>
<feature type="transmembrane region" description="Helical" evidence="1">
    <location>
        <begin position="262"/>
        <end position="280"/>
    </location>
</feature>
<feature type="transmembrane region" description="Helical" evidence="1">
    <location>
        <begin position="663"/>
        <end position="685"/>
    </location>
</feature>
<dbReference type="AlphaFoldDB" id="A0A942T514"/>
<dbReference type="EMBL" id="JAGYPE010000005">
    <property type="protein sequence ID" value="MBS4185402.1"/>
    <property type="molecule type" value="Genomic_DNA"/>
</dbReference>
<reference evidence="2" key="1">
    <citation type="submission" date="2021-05" db="EMBL/GenBank/DDBJ databases">
        <title>Novel Bacillus species.</title>
        <authorList>
            <person name="Liu G."/>
        </authorList>
    </citation>
    <scope>NUCLEOTIDE SEQUENCE</scope>
    <source>
        <strain evidence="2 4">FJAT-50051</strain>
    </source>
</reference>